<accession>A0A645J1Z2</accession>
<organism evidence="1">
    <name type="scientific">bioreactor metagenome</name>
    <dbReference type="NCBI Taxonomy" id="1076179"/>
    <lineage>
        <taxon>unclassified sequences</taxon>
        <taxon>metagenomes</taxon>
        <taxon>ecological metagenomes</taxon>
    </lineage>
</organism>
<dbReference type="AlphaFoldDB" id="A0A645J1Z2"/>
<proteinExistence type="predicted"/>
<name>A0A645J1Z2_9ZZZZ</name>
<protein>
    <submittedName>
        <fullName evidence="1">Uncharacterized protein</fullName>
    </submittedName>
</protein>
<evidence type="ECO:0000313" key="1">
    <source>
        <dbReference type="EMBL" id="MPN57705.1"/>
    </source>
</evidence>
<reference evidence="1" key="1">
    <citation type="submission" date="2019-08" db="EMBL/GenBank/DDBJ databases">
        <authorList>
            <person name="Kucharzyk K."/>
            <person name="Murdoch R.W."/>
            <person name="Higgins S."/>
            <person name="Loffler F."/>
        </authorList>
    </citation>
    <scope>NUCLEOTIDE SEQUENCE</scope>
</reference>
<dbReference type="EMBL" id="VSSQ01129566">
    <property type="protein sequence ID" value="MPN57705.1"/>
    <property type="molecule type" value="Genomic_DNA"/>
</dbReference>
<sequence length="48" mass="5200">MKVYLADVQSVQTPCDGLWVDADEMDDLPFPTAMKTAKALAKACLKIG</sequence>
<comment type="caution">
    <text evidence="1">The sequence shown here is derived from an EMBL/GenBank/DDBJ whole genome shotgun (WGS) entry which is preliminary data.</text>
</comment>
<gene>
    <name evidence="1" type="ORF">SDC9_205399</name>
</gene>